<name>A0AAD7BEX9_9AGAR</name>
<dbReference type="InterPro" id="IPR008949">
    <property type="entry name" value="Isoprenoid_synthase_dom_sf"/>
</dbReference>
<keyword evidence="4" id="KW-1185">Reference proteome</keyword>
<dbReference type="SUPFAM" id="SSF48576">
    <property type="entry name" value="Terpenoid synthases"/>
    <property type="match status" value="1"/>
</dbReference>
<dbReference type="Proteomes" id="UP001221142">
    <property type="component" value="Unassembled WGS sequence"/>
</dbReference>
<dbReference type="AlphaFoldDB" id="A0AAD7BEX9"/>
<comment type="caution">
    <text evidence="3">The sequence shown here is derived from an EMBL/GenBank/DDBJ whole genome shotgun (WGS) entry which is preliminary data.</text>
</comment>
<evidence type="ECO:0000313" key="3">
    <source>
        <dbReference type="EMBL" id="KAJ7618796.1"/>
    </source>
</evidence>
<reference evidence="3" key="1">
    <citation type="submission" date="2023-03" db="EMBL/GenBank/DDBJ databases">
        <title>Massive genome expansion in bonnet fungi (Mycena s.s.) driven by repeated elements and novel gene families across ecological guilds.</title>
        <authorList>
            <consortium name="Lawrence Berkeley National Laboratory"/>
            <person name="Harder C.B."/>
            <person name="Miyauchi S."/>
            <person name="Viragh M."/>
            <person name="Kuo A."/>
            <person name="Thoen E."/>
            <person name="Andreopoulos B."/>
            <person name="Lu D."/>
            <person name="Skrede I."/>
            <person name="Drula E."/>
            <person name="Henrissat B."/>
            <person name="Morin E."/>
            <person name="Kohler A."/>
            <person name="Barry K."/>
            <person name="LaButti K."/>
            <person name="Morin E."/>
            <person name="Salamov A."/>
            <person name="Lipzen A."/>
            <person name="Mereny Z."/>
            <person name="Hegedus B."/>
            <person name="Baldrian P."/>
            <person name="Stursova M."/>
            <person name="Weitz H."/>
            <person name="Taylor A."/>
            <person name="Grigoriev I.V."/>
            <person name="Nagy L.G."/>
            <person name="Martin F."/>
            <person name="Kauserud H."/>
        </authorList>
    </citation>
    <scope>NUCLEOTIDE SEQUENCE</scope>
    <source>
        <strain evidence="3">9284</strain>
    </source>
</reference>
<evidence type="ECO:0000256" key="2">
    <source>
        <dbReference type="ARBA" id="ARBA00023239"/>
    </source>
</evidence>
<dbReference type="InterPro" id="IPR024652">
    <property type="entry name" value="Trichodiene_synth"/>
</dbReference>
<dbReference type="Pfam" id="PF06330">
    <property type="entry name" value="TRI5"/>
    <property type="match status" value="1"/>
</dbReference>
<evidence type="ECO:0000313" key="4">
    <source>
        <dbReference type="Proteomes" id="UP001221142"/>
    </source>
</evidence>
<sequence>MVWRFQCISIQVLRLTKWQVDRHAQELRDITESLLKALEYTSPRETMMSDNSSTDALRDEINLKVKHWAVDEAEIQLFDSLANKSSLLVEFFYYRHPFEITLAFSFYAWFFFYIDDVAPRSSLENYLHVLLSGGSQSGPLGHLHTVLADLFTHWDPVLVNMMVTALMDLMSATVLEGRDNIIQMKLTARTWPSYLRVRSATSPGFSSALFPMTAHPDNTAFIQALPDMDEYMCLINDVLSFHKEALAGETTNHVFTRAEMEGKDPKSVLLEMSGQLALLHHRIAATLRTSPAALATWVAFENGCIAWHLKLDRYRLAKDFGFIW</sequence>
<dbReference type="EMBL" id="JARKIF010000019">
    <property type="protein sequence ID" value="KAJ7618796.1"/>
    <property type="molecule type" value="Genomic_DNA"/>
</dbReference>
<proteinExistence type="inferred from homology"/>
<accession>A0AAD7BEX9</accession>
<keyword evidence="2" id="KW-0456">Lyase</keyword>
<dbReference type="GO" id="GO:0016838">
    <property type="term" value="F:carbon-oxygen lyase activity, acting on phosphates"/>
    <property type="evidence" value="ECO:0007669"/>
    <property type="project" value="InterPro"/>
</dbReference>
<comment type="similarity">
    <text evidence="1">Belongs to the trichodiene synthase family.</text>
</comment>
<protein>
    <submittedName>
        <fullName evidence="3">Isoprenoid synthase domain-containing protein</fullName>
    </submittedName>
</protein>
<gene>
    <name evidence="3" type="ORF">FB45DRAFT_1063341</name>
</gene>
<evidence type="ECO:0000256" key="1">
    <source>
        <dbReference type="ARBA" id="ARBA00007946"/>
    </source>
</evidence>
<dbReference type="Gene3D" id="1.10.600.10">
    <property type="entry name" value="Farnesyl Diphosphate Synthase"/>
    <property type="match status" value="1"/>
</dbReference>
<organism evidence="3 4">
    <name type="scientific">Roridomyces roridus</name>
    <dbReference type="NCBI Taxonomy" id="1738132"/>
    <lineage>
        <taxon>Eukaryota</taxon>
        <taxon>Fungi</taxon>
        <taxon>Dikarya</taxon>
        <taxon>Basidiomycota</taxon>
        <taxon>Agaricomycotina</taxon>
        <taxon>Agaricomycetes</taxon>
        <taxon>Agaricomycetidae</taxon>
        <taxon>Agaricales</taxon>
        <taxon>Marasmiineae</taxon>
        <taxon>Mycenaceae</taxon>
        <taxon>Roridomyces</taxon>
    </lineage>
</organism>